<evidence type="ECO:0008006" key="4">
    <source>
        <dbReference type="Google" id="ProtNLM"/>
    </source>
</evidence>
<evidence type="ECO:0000313" key="2">
    <source>
        <dbReference type="EMBL" id="KAF2197651.1"/>
    </source>
</evidence>
<dbReference type="AlphaFoldDB" id="A0A9P4JGP2"/>
<feature type="compositionally biased region" description="Polar residues" evidence="1">
    <location>
        <begin position="779"/>
        <end position="828"/>
    </location>
</feature>
<organism evidence="2 3">
    <name type="scientific">Delitschia confertaspora ATCC 74209</name>
    <dbReference type="NCBI Taxonomy" id="1513339"/>
    <lineage>
        <taxon>Eukaryota</taxon>
        <taxon>Fungi</taxon>
        <taxon>Dikarya</taxon>
        <taxon>Ascomycota</taxon>
        <taxon>Pezizomycotina</taxon>
        <taxon>Dothideomycetes</taxon>
        <taxon>Pleosporomycetidae</taxon>
        <taxon>Pleosporales</taxon>
        <taxon>Delitschiaceae</taxon>
        <taxon>Delitschia</taxon>
    </lineage>
</organism>
<sequence>MAPTLEPWLGGVIQEELQLGIHWLSRTLTEHRSGVKVEPDKLYEDDGDNLRITMTRALGQKSLVQVIKPTPTSQLTLSDGASSLPARLSRLCRQEFQEQYGGKEIVNGCFISILECTIIATPYGSSSQQIQLIIESLDWNGAGSGQIMGDPAPLRSRNQPTCLLAQLKALRAEPDESDNDEVVQSVEPDVTTDLAIDSQAPLATQAPHFMSQVWESHTSYGRNGRNPLEPTRTMSAQTEDFSKPRSKSPPIKLGKISDPFKVLDLLNPRNGQYSPRLPHYLKPVPHKEAPSTKLRQSPPSATRTTTLTAELAAVVFTKTGQSHLEATDHSAITSLNVSKSPGARGDAAKLAKGPPQSQPEPEMTPKSMTEVDYYSPGCDWMKGLCLTRAALTVPGEQRILLNNDESWLPSLPGKQFPGANIPIKLLAKLNELAERKSIVSIEVPEENLVADMADAKSEASTDASSLPVAHEDANSGAPGDTEPGALDDGEEVAPSSAVSWSSSPPPSSPRGNVATEHGLPPDSSLPEPAEKPAISAQSQKSDLSQTRHSPNLHDIHRNLTGRLPIELRKGSGPPNILESARTASRSPKQSSASEDTYPHPRMVTSHAETERRVPLSIQESDASLPFQRDDNHSTCYVQEDDRATEPPEQMDMDESEDDLEFSVPHGLGQDYQPAPAKGTFAHLSVDSKPFSSSVSHAEATVLVKETPYVKGNDSHAVIRQPCPPTQKNDSSNKVKAMASTYVVHSTYDDPTPAVRLVNNDVRESTHGQRQMTHPLPNQAHEQVQSTTQARSQSPHSLSCSEKAHNSTMSPKTGTSTSSPRVAQQNMTDNNRRPMKESLLSLRGQTLHGTVGHDSPKSAQVGQTFSGDRRGPEPFKHSQRLVPYEKPRSKEPLPKRKLSASPENEQGRSTKKRELKTVDLGFSQESELSQDPSVAAREHKQQWLEFYKGVHSGANSQGTVVGYGTPDRRSGLRVKRDGRNPSTNNIGTQSETPNKGSLLRVTTPSSSKNQAQGNFDREVIDLTGPIPSRRAPQTIFSRFKEAYPNYTGNAKDFAEICRQMLKLEMDDRMVPKWQWDDYIVRSNIDFEQYLSECAERGTSPSPYHRFYKDHIVGVNYDKGVVASIVTLSQAIEGAQSGFRPRSLYQAPARQSRWDR</sequence>
<feature type="compositionally biased region" description="Basic and acidic residues" evidence="1">
    <location>
        <begin position="866"/>
        <end position="875"/>
    </location>
</feature>
<dbReference type="Proteomes" id="UP000799536">
    <property type="component" value="Unassembled WGS sequence"/>
</dbReference>
<feature type="compositionally biased region" description="Polar residues" evidence="1">
    <location>
        <begin position="581"/>
        <end position="594"/>
    </location>
</feature>
<protein>
    <recommendedName>
        <fullName evidence="4">Telomere replication protein EST3</fullName>
    </recommendedName>
</protein>
<feature type="compositionally biased region" description="Polar residues" evidence="1">
    <location>
        <begin position="535"/>
        <end position="549"/>
    </location>
</feature>
<name>A0A9P4JGP2_9PLEO</name>
<feature type="compositionally biased region" description="Polar residues" evidence="1">
    <location>
        <begin position="856"/>
        <end position="865"/>
    </location>
</feature>
<comment type="caution">
    <text evidence="2">The sequence shown here is derived from an EMBL/GenBank/DDBJ whole genome shotgun (WGS) entry which is preliminary data.</text>
</comment>
<feature type="compositionally biased region" description="Low complexity" evidence="1">
    <location>
        <begin position="492"/>
        <end position="502"/>
    </location>
</feature>
<feature type="region of interest" description="Disordered" evidence="1">
    <location>
        <begin position="454"/>
        <end position="620"/>
    </location>
</feature>
<feature type="compositionally biased region" description="Basic and acidic residues" evidence="1">
    <location>
        <begin position="965"/>
        <end position="978"/>
    </location>
</feature>
<feature type="compositionally biased region" description="Basic and acidic residues" evidence="1">
    <location>
        <begin position="882"/>
        <end position="893"/>
    </location>
</feature>
<feature type="region of interest" description="Disordered" evidence="1">
    <location>
        <begin position="336"/>
        <end position="368"/>
    </location>
</feature>
<proteinExistence type="predicted"/>
<evidence type="ECO:0000313" key="3">
    <source>
        <dbReference type="Proteomes" id="UP000799536"/>
    </source>
</evidence>
<feature type="region of interest" description="Disordered" evidence="1">
    <location>
        <begin position="763"/>
        <end position="832"/>
    </location>
</feature>
<feature type="region of interest" description="Disordered" evidence="1">
    <location>
        <begin position="218"/>
        <end position="254"/>
    </location>
</feature>
<reference evidence="2" key="1">
    <citation type="journal article" date="2020" name="Stud. Mycol.">
        <title>101 Dothideomycetes genomes: a test case for predicting lifestyles and emergence of pathogens.</title>
        <authorList>
            <person name="Haridas S."/>
            <person name="Albert R."/>
            <person name="Binder M."/>
            <person name="Bloem J."/>
            <person name="Labutti K."/>
            <person name="Salamov A."/>
            <person name="Andreopoulos B."/>
            <person name="Baker S."/>
            <person name="Barry K."/>
            <person name="Bills G."/>
            <person name="Bluhm B."/>
            <person name="Cannon C."/>
            <person name="Castanera R."/>
            <person name="Culley D."/>
            <person name="Daum C."/>
            <person name="Ezra D."/>
            <person name="Gonzalez J."/>
            <person name="Henrissat B."/>
            <person name="Kuo A."/>
            <person name="Liang C."/>
            <person name="Lipzen A."/>
            <person name="Lutzoni F."/>
            <person name="Magnuson J."/>
            <person name="Mondo S."/>
            <person name="Nolan M."/>
            <person name="Ohm R."/>
            <person name="Pangilinan J."/>
            <person name="Park H.-J."/>
            <person name="Ramirez L."/>
            <person name="Alfaro M."/>
            <person name="Sun H."/>
            <person name="Tritt A."/>
            <person name="Yoshinaga Y."/>
            <person name="Zwiers L.-H."/>
            <person name="Turgeon B."/>
            <person name="Goodwin S."/>
            <person name="Spatafora J."/>
            <person name="Crous P."/>
            <person name="Grigoriev I."/>
        </authorList>
    </citation>
    <scope>NUCLEOTIDE SEQUENCE</scope>
    <source>
        <strain evidence="2">ATCC 74209</strain>
    </source>
</reference>
<accession>A0A9P4JGP2</accession>
<feature type="region of interest" description="Disordered" evidence="1">
    <location>
        <begin position="273"/>
        <end position="302"/>
    </location>
</feature>
<feature type="region of interest" description="Disordered" evidence="1">
    <location>
        <begin position="846"/>
        <end position="916"/>
    </location>
</feature>
<dbReference type="OrthoDB" id="3538943at2759"/>
<evidence type="ECO:0000256" key="1">
    <source>
        <dbReference type="SAM" id="MobiDB-lite"/>
    </source>
</evidence>
<gene>
    <name evidence="2" type="ORF">GQ43DRAFT_195998</name>
</gene>
<dbReference type="EMBL" id="ML994212">
    <property type="protein sequence ID" value="KAF2197651.1"/>
    <property type="molecule type" value="Genomic_DNA"/>
</dbReference>
<feature type="region of interest" description="Disordered" evidence="1">
    <location>
        <begin position="714"/>
        <end position="733"/>
    </location>
</feature>
<feature type="region of interest" description="Disordered" evidence="1">
    <location>
        <begin position="954"/>
        <end position="1011"/>
    </location>
</feature>
<keyword evidence="3" id="KW-1185">Reference proteome</keyword>
<feature type="compositionally biased region" description="Polar residues" evidence="1">
    <location>
        <begin position="979"/>
        <end position="1011"/>
    </location>
</feature>